<evidence type="ECO:0000256" key="1">
    <source>
        <dbReference type="SAM" id="MobiDB-lite"/>
    </source>
</evidence>
<accession>A0A0A9AL94</accession>
<feature type="region of interest" description="Disordered" evidence="1">
    <location>
        <begin position="1"/>
        <end position="21"/>
    </location>
</feature>
<reference evidence="2" key="2">
    <citation type="journal article" date="2015" name="Data Brief">
        <title>Shoot transcriptome of the giant reed, Arundo donax.</title>
        <authorList>
            <person name="Barrero R.A."/>
            <person name="Guerrero F.D."/>
            <person name="Moolhuijzen P."/>
            <person name="Goolsby J.A."/>
            <person name="Tidwell J."/>
            <person name="Bellgard S.E."/>
            <person name="Bellgard M.I."/>
        </authorList>
    </citation>
    <scope>NUCLEOTIDE SEQUENCE</scope>
    <source>
        <tissue evidence="2">Shoot tissue taken approximately 20 cm above the soil surface</tissue>
    </source>
</reference>
<dbReference type="AlphaFoldDB" id="A0A0A9AL94"/>
<name>A0A0A9AL94_ARUDO</name>
<reference evidence="2" key="1">
    <citation type="submission" date="2014-09" db="EMBL/GenBank/DDBJ databases">
        <authorList>
            <person name="Magalhaes I.L.F."/>
            <person name="Oliveira U."/>
            <person name="Santos F.R."/>
            <person name="Vidigal T.H.D.A."/>
            <person name="Brescovit A.D."/>
            <person name="Santos A.J."/>
        </authorList>
    </citation>
    <scope>NUCLEOTIDE SEQUENCE</scope>
    <source>
        <tissue evidence="2">Shoot tissue taken approximately 20 cm above the soil surface</tissue>
    </source>
</reference>
<evidence type="ECO:0000313" key="2">
    <source>
        <dbReference type="EMBL" id="JAD49700.1"/>
    </source>
</evidence>
<sequence>MHGPPHPCPLPPRQNYRPPSMEASQNWCPCSHWTCSTRSGMALTRWDLGPPLQT</sequence>
<proteinExistence type="predicted"/>
<organism evidence="2">
    <name type="scientific">Arundo donax</name>
    <name type="common">Giant reed</name>
    <name type="synonym">Donax arundinaceus</name>
    <dbReference type="NCBI Taxonomy" id="35708"/>
    <lineage>
        <taxon>Eukaryota</taxon>
        <taxon>Viridiplantae</taxon>
        <taxon>Streptophyta</taxon>
        <taxon>Embryophyta</taxon>
        <taxon>Tracheophyta</taxon>
        <taxon>Spermatophyta</taxon>
        <taxon>Magnoliopsida</taxon>
        <taxon>Liliopsida</taxon>
        <taxon>Poales</taxon>
        <taxon>Poaceae</taxon>
        <taxon>PACMAD clade</taxon>
        <taxon>Arundinoideae</taxon>
        <taxon>Arundineae</taxon>
        <taxon>Arundo</taxon>
    </lineage>
</organism>
<feature type="compositionally biased region" description="Pro residues" evidence="1">
    <location>
        <begin position="1"/>
        <end position="12"/>
    </location>
</feature>
<protein>
    <submittedName>
        <fullName evidence="2">Uncharacterized protein</fullName>
    </submittedName>
</protein>
<dbReference type="EMBL" id="GBRH01248195">
    <property type="protein sequence ID" value="JAD49700.1"/>
    <property type="molecule type" value="Transcribed_RNA"/>
</dbReference>